<dbReference type="EMBL" id="CGIH01000027">
    <property type="protein sequence ID" value="CFX64580.1"/>
    <property type="molecule type" value="Genomic_DNA"/>
</dbReference>
<evidence type="ECO:0000313" key="8">
    <source>
        <dbReference type="Proteomes" id="UP000045545"/>
    </source>
</evidence>
<dbReference type="STRING" id="690567.1569"/>
<dbReference type="AlphaFoldDB" id="A0A0E4C8R6"/>
<keyword evidence="7" id="KW-0969">Cilium</keyword>
<reference evidence="7 8" key="1">
    <citation type="submission" date="2015-03" db="EMBL/GenBank/DDBJ databases">
        <authorList>
            <person name="Murphy D."/>
        </authorList>
    </citation>
    <scope>NUCLEOTIDE SEQUENCE [LARGE SCALE GENOMIC DNA]</scope>
    <source>
        <strain evidence="7 8">OL-4</strain>
    </source>
</reference>
<dbReference type="Pfam" id="PF02049">
    <property type="entry name" value="FliE"/>
    <property type="match status" value="1"/>
</dbReference>
<evidence type="ECO:0000256" key="5">
    <source>
        <dbReference type="NCBIfam" id="TIGR00205"/>
    </source>
</evidence>
<dbReference type="NCBIfam" id="TIGR00205">
    <property type="entry name" value="fliE"/>
    <property type="match status" value="1"/>
</dbReference>
<name>A0A0E4C8R6_9FIRM</name>
<sequence>MIINDVSSRPLLLNASPPETQPGQNNQPGFIDYLKGALGEVDALQKEAAANAEKLALGDESYLHNTIISYEKATLALQLTIEVRNRMVEAYQDIMRMQM</sequence>
<evidence type="ECO:0000256" key="6">
    <source>
        <dbReference type="SAM" id="MobiDB-lite"/>
    </source>
</evidence>
<dbReference type="GO" id="GO:0071973">
    <property type="term" value="P:bacterial-type flagellum-dependent cell motility"/>
    <property type="evidence" value="ECO:0007669"/>
    <property type="project" value="InterPro"/>
</dbReference>
<evidence type="ECO:0000313" key="7">
    <source>
        <dbReference type="EMBL" id="CFX64580.1"/>
    </source>
</evidence>
<feature type="region of interest" description="Disordered" evidence="6">
    <location>
        <begin position="1"/>
        <end position="28"/>
    </location>
</feature>
<dbReference type="PANTHER" id="PTHR34653">
    <property type="match status" value="1"/>
</dbReference>
<dbReference type="OrthoDB" id="9812413at2"/>
<dbReference type="Proteomes" id="UP000045545">
    <property type="component" value="Unassembled WGS sequence"/>
</dbReference>
<keyword evidence="7" id="KW-0966">Cell projection</keyword>
<gene>
    <name evidence="4" type="primary">fliE</name>
    <name evidence="7" type="ORF">1569</name>
</gene>
<dbReference type="PRINTS" id="PR01006">
    <property type="entry name" value="FLGHOOKFLIE"/>
</dbReference>
<protein>
    <recommendedName>
        <fullName evidence="4 5">Flagellar hook-basal body complex protein FliE</fullName>
    </recommendedName>
</protein>
<proteinExistence type="inferred from homology"/>
<feature type="compositionally biased region" description="Polar residues" evidence="6">
    <location>
        <begin position="17"/>
        <end position="28"/>
    </location>
</feature>
<keyword evidence="3 4" id="KW-0975">Bacterial flagellum</keyword>
<dbReference type="GO" id="GO:0003774">
    <property type="term" value="F:cytoskeletal motor activity"/>
    <property type="evidence" value="ECO:0007669"/>
    <property type="project" value="InterPro"/>
</dbReference>
<accession>A0A0E4C8R6</accession>
<keyword evidence="7" id="KW-0282">Flagellum</keyword>
<dbReference type="PANTHER" id="PTHR34653:SF1">
    <property type="entry name" value="FLAGELLAR HOOK-BASAL BODY COMPLEX PROTEIN FLIE"/>
    <property type="match status" value="1"/>
</dbReference>
<dbReference type="InterPro" id="IPR001624">
    <property type="entry name" value="FliE"/>
</dbReference>
<evidence type="ECO:0000256" key="1">
    <source>
        <dbReference type="ARBA" id="ARBA00004117"/>
    </source>
</evidence>
<comment type="subcellular location">
    <subcellularLocation>
        <location evidence="1 4">Bacterial flagellum basal body</location>
    </subcellularLocation>
</comment>
<evidence type="ECO:0000256" key="3">
    <source>
        <dbReference type="ARBA" id="ARBA00023143"/>
    </source>
</evidence>
<dbReference type="GO" id="GO:0009425">
    <property type="term" value="C:bacterial-type flagellum basal body"/>
    <property type="evidence" value="ECO:0007669"/>
    <property type="project" value="UniProtKB-SubCell"/>
</dbReference>
<evidence type="ECO:0000256" key="2">
    <source>
        <dbReference type="ARBA" id="ARBA00009272"/>
    </source>
</evidence>
<dbReference type="HAMAP" id="MF_00724">
    <property type="entry name" value="FliE"/>
    <property type="match status" value="1"/>
</dbReference>
<dbReference type="RefSeq" id="WP_046497375.1">
    <property type="nucleotide sequence ID" value="NZ_CGIH01000027.1"/>
</dbReference>
<keyword evidence="8" id="KW-1185">Reference proteome</keyword>
<comment type="similarity">
    <text evidence="2 4">Belongs to the FliE family.</text>
</comment>
<organism evidence="7 8">
    <name type="scientific">Syntrophomonas zehnderi OL-4</name>
    <dbReference type="NCBI Taxonomy" id="690567"/>
    <lineage>
        <taxon>Bacteria</taxon>
        <taxon>Bacillati</taxon>
        <taxon>Bacillota</taxon>
        <taxon>Clostridia</taxon>
        <taxon>Eubacteriales</taxon>
        <taxon>Syntrophomonadaceae</taxon>
        <taxon>Syntrophomonas</taxon>
    </lineage>
</organism>
<dbReference type="GO" id="GO:0005198">
    <property type="term" value="F:structural molecule activity"/>
    <property type="evidence" value="ECO:0007669"/>
    <property type="project" value="UniProtKB-UniRule"/>
</dbReference>
<evidence type="ECO:0000256" key="4">
    <source>
        <dbReference type="HAMAP-Rule" id="MF_00724"/>
    </source>
</evidence>